<dbReference type="GO" id="GO:1902042">
    <property type="term" value="P:negative regulation of extrinsic apoptotic signaling pathway via death domain receptors"/>
    <property type="evidence" value="ECO:0007669"/>
    <property type="project" value="TreeGrafter"/>
</dbReference>
<evidence type="ECO:0000256" key="1">
    <source>
        <dbReference type="ARBA" id="ARBA00004202"/>
    </source>
</evidence>
<evidence type="ECO:0000313" key="7">
    <source>
        <dbReference type="Proteomes" id="UP000504618"/>
    </source>
</evidence>
<dbReference type="InterPro" id="IPR057299">
    <property type="entry name" value="RNF34_RFFL_SAP"/>
</dbReference>
<dbReference type="GO" id="GO:0005737">
    <property type="term" value="C:cytoplasm"/>
    <property type="evidence" value="ECO:0007669"/>
    <property type="project" value="TreeGrafter"/>
</dbReference>
<dbReference type="GO" id="GO:0070936">
    <property type="term" value="P:protein K48-linked ubiquitination"/>
    <property type="evidence" value="ECO:0007669"/>
    <property type="project" value="TreeGrafter"/>
</dbReference>
<feature type="compositionally biased region" description="Basic and acidic residues" evidence="5">
    <location>
        <begin position="182"/>
        <end position="191"/>
    </location>
</feature>
<keyword evidence="3" id="KW-0862">Zinc</keyword>
<dbReference type="PANTHER" id="PTHR14879:SF15">
    <property type="entry name" value="E3 UBIQUITIN-PROTEIN LIGASE RIFIFYLIN-LIKE PROTEIN"/>
    <property type="match status" value="1"/>
</dbReference>
<dbReference type="PANTHER" id="PTHR14879">
    <property type="entry name" value="CASPASE REGULATOR, RING FINGER DOMAIN-CONTAINING"/>
    <property type="match status" value="1"/>
</dbReference>
<dbReference type="Proteomes" id="UP000504618">
    <property type="component" value="Unplaced"/>
</dbReference>
<evidence type="ECO:0000256" key="5">
    <source>
        <dbReference type="SAM" id="MobiDB-lite"/>
    </source>
</evidence>
<dbReference type="CDD" id="cd16500">
    <property type="entry name" value="RING-HC_CARP"/>
    <property type="match status" value="1"/>
</dbReference>
<dbReference type="GO" id="GO:0061630">
    <property type="term" value="F:ubiquitin protein ligase activity"/>
    <property type="evidence" value="ECO:0007669"/>
    <property type="project" value="TreeGrafter"/>
</dbReference>
<feature type="compositionally biased region" description="Low complexity" evidence="5">
    <location>
        <begin position="164"/>
        <end position="177"/>
    </location>
</feature>
<dbReference type="GO" id="GO:0005886">
    <property type="term" value="C:plasma membrane"/>
    <property type="evidence" value="ECO:0007669"/>
    <property type="project" value="UniProtKB-SubCell"/>
</dbReference>
<sequence length="356" mass="40257">MACEACNAKFNLFKRKKQCVDCLRYFCSECVIKRLDKVFTCDSCGLLSRRPLIRNQIRQIRSRDLRQYLVAKKVSVRGCVEKEDLVHLLMLFANGTDSCLSFDHSTSARTQNAAEEPHSRIDPGSNRMENMPNVSTANNEPDAEAPAEPVRNEDVEMAEEASESSDSSPIISVPFSSDNESPGEKPTKGSDVEIEEVFESDNNPTGPSTAPEPVITEQEEVPETSDEKKSDMVTEIPTWSDKVQLSDIKEASELEYLSIKQLKNLLSTNRVDYKGCIERQDLLNKVSRLWHEYSQSRKDVEKLSEEELCKICWDAPIECVILECGHMACCINCGKQMSECPICKQYVVRVVRFFKA</sequence>
<reference evidence="8 9" key="1">
    <citation type="submission" date="2025-04" db="UniProtKB">
        <authorList>
            <consortium name="RefSeq"/>
        </authorList>
    </citation>
    <scope>IDENTIFICATION</scope>
    <source>
        <tissue evidence="8 9">Whole body</tissue>
    </source>
</reference>
<dbReference type="SUPFAM" id="SSF68906">
    <property type="entry name" value="SAP domain"/>
    <property type="match status" value="2"/>
</dbReference>
<dbReference type="InterPro" id="IPR055111">
    <property type="entry name" value="RNF34_RFFL_HeH"/>
</dbReference>
<dbReference type="Pfam" id="PF22968">
    <property type="entry name" value="RNF34L-like_3rd"/>
    <property type="match status" value="1"/>
</dbReference>
<gene>
    <name evidence="8 9 10" type="primary">LOC112468962</name>
</gene>
<dbReference type="CDD" id="cd15750">
    <property type="entry name" value="FYVE_CARP"/>
    <property type="match status" value="1"/>
</dbReference>
<keyword evidence="7" id="KW-1185">Reference proteome</keyword>
<dbReference type="InterPro" id="IPR011011">
    <property type="entry name" value="Znf_FYVE_PHD"/>
</dbReference>
<name>A0A6J1RNQ4_9HYME</name>
<feature type="domain" description="RING-type" evidence="6">
    <location>
        <begin position="309"/>
        <end position="344"/>
    </location>
</feature>
<evidence type="ECO:0000313" key="8">
    <source>
        <dbReference type="RefSeq" id="XP_024894165.1"/>
    </source>
</evidence>
<accession>A0A6J1RNQ4</accession>
<protein>
    <submittedName>
        <fullName evidence="8 9">E3 ubiquitin-protein ligase RNF34</fullName>
    </submittedName>
</protein>
<dbReference type="Pfam" id="PF13920">
    <property type="entry name" value="zf-C3HC4_3"/>
    <property type="match status" value="1"/>
</dbReference>
<dbReference type="InterPro" id="IPR013083">
    <property type="entry name" value="Znf_RING/FYVE/PHD"/>
</dbReference>
<keyword evidence="2 4" id="KW-0479">Metal-binding</keyword>
<dbReference type="GeneID" id="112468962"/>
<dbReference type="Gene3D" id="3.30.40.10">
    <property type="entry name" value="Zinc/RING finger domain, C3HC4 (zinc finger)"/>
    <property type="match status" value="1"/>
</dbReference>
<feature type="region of interest" description="Disordered" evidence="5">
    <location>
        <begin position="107"/>
        <end position="232"/>
    </location>
</feature>
<dbReference type="InterPro" id="IPR051728">
    <property type="entry name" value="RING-FYVE_E3_ubiquitin-ligase"/>
</dbReference>
<dbReference type="Gene3D" id="1.10.720.140">
    <property type="match status" value="1"/>
</dbReference>
<evidence type="ECO:0000313" key="10">
    <source>
        <dbReference type="RefSeq" id="XP_024894167.1"/>
    </source>
</evidence>
<dbReference type="RefSeq" id="XP_024894165.1">
    <property type="nucleotide sequence ID" value="XM_025038397.1"/>
</dbReference>
<proteinExistence type="predicted"/>
<comment type="subcellular location">
    <subcellularLocation>
        <location evidence="1">Cell membrane</location>
        <topology evidence="1">Peripheral membrane protein</topology>
    </subcellularLocation>
</comment>
<evidence type="ECO:0000259" key="6">
    <source>
        <dbReference type="PROSITE" id="PS50089"/>
    </source>
</evidence>
<dbReference type="FunFam" id="3.30.40.10:FF:000110">
    <property type="entry name" value="E3 ubiquitin-protein ligase RNF34 isoform X1"/>
    <property type="match status" value="1"/>
</dbReference>
<dbReference type="AlphaFoldDB" id="A0A6J1RNQ4"/>
<dbReference type="OrthoDB" id="3045089at2759"/>
<evidence type="ECO:0000256" key="2">
    <source>
        <dbReference type="ARBA" id="ARBA00022771"/>
    </source>
</evidence>
<dbReference type="RefSeq" id="XP_024894167.1">
    <property type="nucleotide sequence ID" value="XM_025038399.1"/>
</dbReference>
<dbReference type="GO" id="GO:0008270">
    <property type="term" value="F:zinc ion binding"/>
    <property type="evidence" value="ECO:0007669"/>
    <property type="project" value="UniProtKB-KW"/>
</dbReference>
<organism evidence="7 9">
    <name type="scientific">Temnothorax curvispinosus</name>
    <dbReference type="NCBI Taxonomy" id="300111"/>
    <lineage>
        <taxon>Eukaryota</taxon>
        <taxon>Metazoa</taxon>
        <taxon>Ecdysozoa</taxon>
        <taxon>Arthropoda</taxon>
        <taxon>Hexapoda</taxon>
        <taxon>Insecta</taxon>
        <taxon>Pterygota</taxon>
        <taxon>Neoptera</taxon>
        <taxon>Endopterygota</taxon>
        <taxon>Hymenoptera</taxon>
        <taxon>Apocrita</taxon>
        <taxon>Aculeata</taxon>
        <taxon>Formicoidea</taxon>
        <taxon>Formicidae</taxon>
        <taxon>Myrmicinae</taxon>
        <taxon>Temnothorax</taxon>
    </lineage>
</organism>
<dbReference type="InterPro" id="IPR036361">
    <property type="entry name" value="SAP_dom_sf"/>
</dbReference>
<dbReference type="PROSITE" id="PS50089">
    <property type="entry name" value="ZF_RING_2"/>
    <property type="match status" value="1"/>
</dbReference>
<dbReference type="RefSeq" id="XP_024894166.1">
    <property type="nucleotide sequence ID" value="XM_025038398.1"/>
</dbReference>
<keyword evidence="2 4" id="KW-0863">Zinc-finger</keyword>
<evidence type="ECO:0000256" key="4">
    <source>
        <dbReference type="PROSITE-ProRule" id="PRU00175"/>
    </source>
</evidence>
<dbReference type="SUPFAM" id="SSF57903">
    <property type="entry name" value="FYVE/PHD zinc finger"/>
    <property type="match status" value="1"/>
</dbReference>
<dbReference type="SUPFAM" id="SSF57850">
    <property type="entry name" value="RING/U-box"/>
    <property type="match status" value="1"/>
</dbReference>
<evidence type="ECO:0000256" key="3">
    <source>
        <dbReference type="ARBA" id="ARBA00022833"/>
    </source>
</evidence>
<dbReference type="GO" id="GO:0043161">
    <property type="term" value="P:proteasome-mediated ubiquitin-dependent protein catabolic process"/>
    <property type="evidence" value="ECO:0007669"/>
    <property type="project" value="TreeGrafter"/>
</dbReference>
<dbReference type="Gene3D" id="1.10.720.30">
    <property type="entry name" value="SAP domain"/>
    <property type="match status" value="1"/>
</dbReference>
<dbReference type="Pfam" id="PF23632">
    <property type="entry name" value="SAP_RNF34_RFFL"/>
    <property type="match status" value="1"/>
</dbReference>
<dbReference type="InterPro" id="IPR001841">
    <property type="entry name" value="Znf_RING"/>
</dbReference>
<evidence type="ECO:0000313" key="9">
    <source>
        <dbReference type="RefSeq" id="XP_024894166.1"/>
    </source>
</evidence>